<evidence type="ECO:0000256" key="3">
    <source>
        <dbReference type="ARBA" id="ARBA00023082"/>
    </source>
</evidence>
<dbReference type="InterPro" id="IPR013249">
    <property type="entry name" value="RNA_pol_sigma70_r4_t2"/>
</dbReference>
<dbReference type="InterPro" id="IPR007627">
    <property type="entry name" value="RNA_pol_sigma70_r2"/>
</dbReference>
<reference evidence="7 8" key="1">
    <citation type="submission" date="2020-08" db="EMBL/GenBank/DDBJ databases">
        <title>Genomic Encyclopedia of Type Strains, Phase IV (KMG-IV): sequencing the most valuable type-strain genomes for metagenomic binning, comparative biology and taxonomic classification.</title>
        <authorList>
            <person name="Goeker M."/>
        </authorList>
    </citation>
    <scope>NUCLEOTIDE SEQUENCE [LARGE SCALE GENOMIC DNA]</scope>
    <source>
        <strain evidence="7 8">DSM 102983</strain>
    </source>
</reference>
<dbReference type="NCBIfam" id="TIGR02937">
    <property type="entry name" value="sigma70-ECF"/>
    <property type="match status" value="1"/>
</dbReference>
<dbReference type="InterPro" id="IPR013325">
    <property type="entry name" value="RNA_pol_sigma_r2"/>
</dbReference>
<evidence type="ECO:0000256" key="4">
    <source>
        <dbReference type="ARBA" id="ARBA00023163"/>
    </source>
</evidence>
<proteinExistence type="inferred from homology"/>
<dbReference type="PANTHER" id="PTHR43133:SF46">
    <property type="entry name" value="RNA POLYMERASE SIGMA-70 FACTOR ECF SUBFAMILY"/>
    <property type="match status" value="1"/>
</dbReference>
<sequence>MQTIGRNQYDKEENGLGELMLFQELFERYFRSLVTYAYRYVNDWNVSEDIVQDVFMALWVNRNEIDFEEPVKPYLYRATYNRSINHLNSVLVQRRVDHADNLDELIDYEILSYNQHDNLLLKEIEEEISSFVKTLPEQRKKVFLLSREENMKNKEIAFLLNISEKTVEKHITKALSDIRTHLTQTGLMSGLIYFLLNQN</sequence>
<dbReference type="SUPFAM" id="SSF88659">
    <property type="entry name" value="Sigma3 and sigma4 domains of RNA polymerase sigma factors"/>
    <property type="match status" value="1"/>
</dbReference>
<dbReference type="InterPro" id="IPR039425">
    <property type="entry name" value="RNA_pol_sigma-70-like"/>
</dbReference>
<comment type="similarity">
    <text evidence="1">Belongs to the sigma-70 factor family. ECF subfamily.</text>
</comment>
<dbReference type="Proteomes" id="UP000533637">
    <property type="component" value="Unassembled WGS sequence"/>
</dbReference>
<dbReference type="Pfam" id="PF04542">
    <property type="entry name" value="Sigma70_r2"/>
    <property type="match status" value="1"/>
</dbReference>
<accession>A0ABR6KMV1</accession>
<evidence type="ECO:0000256" key="2">
    <source>
        <dbReference type="ARBA" id="ARBA00023015"/>
    </source>
</evidence>
<keyword evidence="8" id="KW-1185">Reference proteome</keyword>
<keyword evidence="3" id="KW-0731">Sigma factor</keyword>
<evidence type="ECO:0000256" key="1">
    <source>
        <dbReference type="ARBA" id="ARBA00010641"/>
    </source>
</evidence>
<evidence type="ECO:0000259" key="6">
    <source>
        <dbReference type="Pfam" id="PF08281"/>
    </source>
</evidence>
<evidence type="ECO:0000313" key="7">
    <source>
        <dbReference type="EMBL" id="MBB4622832.1"/>
    </source>
</evidence>
<comment type="caution">
    <text evidence="7">The sequence shown here is derived from an EMBL/GenBank/DDBJ whole genome shotgun (WGS) entry which is preliminary data.</text>
</comment>
<evidence type="ECO:0000259" key="5">
    <source>
        <dbReference type="Pfam" id="PF04542"/>
    </source>
</evidence>
<dbReference type="NCBIfam" id="TIGR02985">
    <property type="entry name" value="Sig70_bacteroi1"/>
    <property type="match status" value="1"/>
</dbReference>
<keyword evidence="2" id="KW-0805">Transcription regulation</keyword>
<dbReference type="Pfam" id="PF08281">
    <property type="entry name" value="Sigma70_r4_2"/>
    <property type="match status" value="1"/>
</dbReference>
<dbReference type="SUPFAM" id="SSF88946">
    <property type="entry name" value="Sigma2 domain of RNA polymerase sigma factors"/>
    <property type="match status" value="1"/>
</dbReference>
<name>A0ABR6KMV1_9BACT</name>
<protein>
    <submittedName>
        <fullName evidence="7">RNA polymerase sigma-70 factor (ECF subfamily)</fullName>
    </submittedName>
</protein>
<feature type="domain" description="RNA polymerase sigma factor 70 region 4 type 2" evidence="6">
    <location>
        <begin position="127"/>
        <end position="176"/>
    </location>
</feature>
<dbReference type="InterPro" id="IPR014327">
    <property type="entry name" value="RNA_pol_sigma70_bacteroid"/>
</dbReference>
<evidence type="ECO:0000313" key="8">
    <source>
        <dbReference type="Proteomes" id="UP000533637"/>
    </source>
</evidence>
<organism evidence="7 8">
    <name type="scientific">Parabacteroides faecis</name>
    <dbReference type="NCBI Taxonomy" id="1217282"/>
    <lineage>
        <taxon>Bacteria</taxon>
        <taxon>Pseudomonadati</taxon>
        <taxon>Bacteroidota</taxon>
        <taxon>Bacteroidia</taxon>
        <taxon>Bacteroidales</taxon>
        <taxon>Tannerellaceae</taxon>
        <taxon>Parabacteroides</taxon>
    </lineage>
</organism>
<gene>
    <name evidence="7" type="ORF">GGQ57_002741</name>
</gene>
<dbReference type="InterPro" id="IPR036388">
    <property type="entry name" value="WH-like_DNA-bd_sf"/>
</dbReference>
<dbReference type="Gene3D" id="1.10.10.10">
    <property type="entry name" value="Winged helix-like DNA-binding domain superfamily/Winged helix DNA-binding domain"/>
    <property type="match status" value="1"/>
</dbReference>
<dbReference type="Gene3D" id="1.10.1740.10">
    <property type="match status" value="1"/>
</dbReference>
<feature type="domain" description="RNA polymerase sigma-70 region 2" evidence="5">
    <location>
        <begin position="25"/>
        <end position="88"/>
    </location>
</feature>
<keyword evidence="4" id="KW-0804">Transcription</keyword>
<dbReference type="InterPro" id="IPR013324">
    <property type="entry name" value="RNA_pol_sigma_r3/r4-like"/>
</dbReference>
<dbReference type="EMBL" id="JACHOC010000005">
    <property type="protein sequence ID" value="MBB4622832.1"/>
    <property type="molecule type" value="Genomic_DNA"/>
</dbReference>
<dbReference type="PANTHER" id="PTHR43133">
    <property type="entry name" value="RNA POLYMERASE ECF-TYPE SIGMA FACTO"/>
    <property type="match status" value="1"/>
</dbReference>
<dbReference type="RefSeq" id="WP_183671185.1">
    <property type="nucleotide sequence ID" value="NZ_BMPB01000005.1"/>
</dbReference>
<dbReference type="InterPro" id="IPR014284">
    <property type="entry name" value="RNA_pol_sigma-70_dom"/>
</dbReference>